<gene>
    <name evidence="2" type="ORF">LIER_37956</name>
</gene>
<comment type="caution">
    <text evidence="2">The sequence shown here is derived from an EMBL/GenBank/DDBJ whole genome shotgun (WGS) entry which is preliminary data.</text>
</comment>
<accession>A0AAV3PTY9</accession>
<reference evidence="2 3" key="1">
    <citation type="submission" date="2024-01" db="EMBL/GenBank/DDBJ databases">
        <title>The complete chloroplast genome sequence of Lithospermum erythrorhizon: insights into the phylogenetic relationship among Boraginaceae species and the maternal lineages of purple gromwells.</title>
        <authorList>
            <person name="Okada T."/>
            <person name="Watanabe K."/>
        </authorList>
    </citation>
    <scope>NUCLEOTIDE SEQUENCE [LARGE SCALE GENOMIC DNA]</scope>
</reference>
<evidence type="ECO:0000313" key="3">
    <source>
        <dbReference type="Proteomes" id="UP001454036"/>
    </source>
</evidence>
<dbReference type="EMBL" id="BAABME010018707">
    <property type="protein sequence ID" value="GAA0154748.1"/>
    <property type="molecule type" value="Genomic_DNA"/>
</dbReference>
<evidence type="ECO:0000256" key="1">
    <source>
        <dbReference type="SAM" id="MobiDB-lite"/>
    </source>
</evidence>
<keyword evidence="3" id="KW-1185">Reference proteome</keyword>
<proteinExistence type="predicted"/>
<dbReference type="AlphaFoldDB" id="A0AAV3PTY9"/>
<name>A0AAV3PTY9_LITER</name>
<feature type="region of interest" description="Disordered" evidence="1">
    <location>
        <begin position="1"/>
        <end position="33"/>
    </location>
</feature>
<protein>
    <submittedName>
        <fullName evidence="2">Uncharacterized protein</fullName>
    </submittedName>
</protein>
<sequence>MQSGRWEGYYDDTIAPETTTSGLAASRDGPPWNPIVRNGSHMEKSLFPGESVSSTKLRPLEVLDLVMCT</sequence>
<evidence type="ECO:0000313" key="2">
    <source>
        <dbReference type="EMBL" id="GAA0154748.1"/>
    </source>
</evidence>
<organism evidence="2 3">
    <name type="scientific">Lithospermum erythrorhizon</name>
    <name type="common">Purple gromwell</name>
    <name type="synonym">Lithospermum officinale var. erythrorhizon</name>
    <dbReference type="NCBI Taxonomy" id="34254"/>
    <lineage>
        <taxon>Eukaryota</taxon>
        <taxon>Viridiplantae</taxon>
        <taxon>Streptophyta</taxon>
        <taxon>Embryophyta</taxon>
        <taxon>Tracheophyta</taxon>
        <taxon>Spermatophyta</taxon>
        <taxon>Magnoliopsida</taxon>
        <taxon>eudicotyledons</taxon>
        <taxon>Gunneridae</taxon>
        <taxon>Pentapetalae</taxon>
        <taxon>asterids</taxon>
        <taxon>lamiids</taxon>
        <taxon>Boraginales</taxon>
        <taxon>Boraginaceae</taxon>
        <taxon>Boraginoideae</taxon>
        <taxon>Lithospermeae</taxon>
        <taxon>Lithospermum</taxon>
    </lineage>
</organism>
<dbReference type="Proteomes" id="UP001454036">
    <property type="component" value="Unassembled WGS sequence"/>
</dbReference>